<organism evidence="1 2">
    <name type="scientific">Buchananella hordeovulneris</name>
    <dbReference type="NCBI Taxonomy" id="52770"/>
    <lineage>
        <taxon>Bacteria</taxon>
        <taxon>Bacillati</taxon>
        <taxon>Actinomycetota</taxon>
        <taxon>Actinomycetes</taxon>
        <taxon>Actinomycetales</taxon>
        <taxon>Actinomycetaceae</taxon>
        <taxon>Buchananella</taxon>
    </lineage>
</organism>
<accession>A0A1Q5PY01</accession>
<dbReference type="STRING" id="52770.BSZ40_02180"/>
<dbReference type="PANTHER" id="PTHR42307:SF3">
    <property type="entry name" value="PUP--PROTEIN LIGASE"/>
    <property type="match status" value="1"/>
</dbReference>
<evidence type="ECO:0008006" key="3">
    <source>
        <dbReference type="Google" id="ProtNLM"/>
    </source>
</evidence>
<keyword evidence="2" id="KW-1185">Reference proteome</keyword>
<comment type="caution">
    <text evidence="1">The sequence shown here is derived from an EMBL/GenBank/DDBJ whole genome shotgun (WGS) entry which is preliminary data.</text>
</comment>
<dbReference type="GO" id="GO:0005524">
    <property type="term" value="F:ATP binding"/>
    <property type="evidence" value="ECO:0007669"/>
    <property type="project" value="TreeGrafter"/>
</dbReference>
<proteinExistence type="predicted"/>
<dbReference type="Proteomes" id="UP000185612">
    <property type="component" value="Unassembled WGS sequence"/>
</dbReference>
<dbReference type="Pfam" id="PF03136">
    <property type="entry name" value="Pup_ligase"/>
    <property type="match status" value="1"/>
</dbReference>
<dbReference type="GO" id="GO:0019941">
    <property type="term" value="P:modification-dependent protein catabolic process"/>
    <property type="evidence" value="ECO:0007669"/>
    <property type="project" value="InterPro"/>
</dbReference>
<dbReference type="GO" id="GO:0010498">
    <property type="term" value="P:proteasomal protein catabolic process"/>
    <property type="evidence" value="ECO:0007669"/>
    <property type="project" value="InterPro"/>
</dbReference>
<dbReference type="GO" id="GO:0070490">
    <property type="term" value="P:protein pupylation"/>
    <property type="evidence" value="ECO:0007669"/>
    <property type="project" value="TreeGrafter"/>
</dbReference>
<evidence type="ECO:0000313" key="2">
    <source>
        <dbReference type="Proteomes" id="UP000185612"/>
    </source>
</evidence>
<evidence type="ECO:0000313" key="1">
    <source>
        <dbReference type="EMBL" id="OKL52315.1"/>
    </source>
</evidence>
<dbReference type="PANTHER" id="PTHR42307">
    <property type="entry name" value="PUP DEAMIDASE/DEPUPYLASE"/>
    <property type="match status" value="1"/>
</dbReference>
<dbReference type="EMBL" id="MQVS01000002">
    <property type="protein sequence ID" value="OKL52315.1"/>
    <property type="molecule type" value="Genomic_DNA"/>
</dbReference>
<dbReference type="OrthoDB" id="9760627at2"/>
<dbReference type="AlphaFoldDB" id="A0A1Q5PY01"/>
<name>A0A1Q5PY01_9ACTO</name>
<reference evidence="2" key="1">
    <citation type="submission" date="2016-12" db="EMBL/GenBank/DDBJ databases">
        <authorList>
            <person name="Meng X."/>
        </authorList>
    </citation>
    <scope>NUCLEOTIDE SEQUENCE [LARGE SCALE GENOMIC DNA]</scope>
    <source>
        <strain evidence="2">DSM 20732</strain>
    </source>
</reference>
<sequence>MSNLRRIAGLEIEYGITHVGPQALSAEAAAAELFADPELERGANMFLPNGARLYLDVGAHPEYATAECATLQELLNNDRAGSELLAALAARATARLQARGVAGNIHLLRNNLDAEGTSFGCHENYLLRRRHDFHERVLGLVTHLVTRQVITGTGHVVCDPTPRYVLSQRAAVVSDVISAATSRSRPLINTRDEPHADIAQFRRLHLINADTPMAEGTQLILLAAACLLVTALESGARLADLALADPLAALHAVSAQPATVLELANGQRRTALELQAELVERTGSLAAADADPWVRLGHELWAIAVEALRADNAAAVADLLDHVAKRRLLERHCQRHGVDLAHPTTARLAFAYHDIGNTGLRQQLEARGMLRRFTTPSEVTAAKNTPPATRAALRGEAVSVARQMRRDLAVDWTSLRILDRSLSAITLKDPWQTQNPEVEQLLTELRRTEVMPV</sequence>
<dbReference type="InParanoid" id="A0A1Q5PY01"/>
<protein>
    <recommendedName>
        <fullName evidence="3">Pup--protein ligase</fullName>
    </recommendedName>
</protein>
<gene>
    <name evidence="1" type="ORF">BSZ40_02180</name>
</gene>
<dbReference type="RefSeq" id="WP_073822888.1">
    <property type="nucleotide sequence ID" value="NZ_MQVS01000002.1"/>
</dbReference>
<dbReference type="InterPro" id="IPR004347">
    <property type="entry name" value="Pup_ligase/deamidase"/>
</dbReference>